<evidence type="ECO:0000256" key="2">
    <source>
        <dbReference type="ARBA" id="ARBA00035108"/>
    </source>
</evidence>
<dbReference type="PANTHER" id="PTHR36852:SF1">
    <property type="entry name" value="PROTEIN GVPL 2"/>
    <property type="match status" value="1"/>
</dbReference>
<comment type="subcellular location">
    <subcellularLocation>
        <location evidence="2">Gas vesicle</location>
    </subcellularLocation>
</comment>
<keyword evidence="5" id="KW-1185">Reference proteome</keyword>
<dbReference type="InterPro" id="IPR009430">
    <property type="entry name" value="GvpL/GvpF"/>
</dbReference>
<dbReference type="GO" id="GO:0031412">
    <property type="term" value="P:gas vesicle organization"/>
    <property type="evidence" value="ECO:0007669"/>
    <property type="project" value="InterPro"/>
</dbReference>
<keyword evidence="1" id="KW-0304">Gas vesicle</keyword>
<evidence type="ECO:0000313" key="5">
    <source>
        <dbReference type="Proteomes" id="UP000002791"/>
    </source>
</evidence>
<dbReference type="HOGENOM" id="CLU_065736_3_1_11"/>
<organism evidence="4 5">
    <name type="scientific">Saccharomonospora cyanea NA-134</name>
    <dbReference type="NCBI Taxonomy" id="882082"/>
    <lineage>
        <taxon>Bacteria</taxon>
        <taxon>Bacillati</taxon>
        <taxon>Actinomycetota</taxon>
        <taxon>Actinomycetes</taxon>
        <taxon>Pseudonocardiales</taxon>
        <taxon>Pseudonocardiaceae</taxon>
        <taxon>Saccharomonospora</taxon>
    </lineage>
</organism>
<dbReference type="EMBL" id="CM001440">
    <property type="protein sequence ID" value="EHR60950.1"/>
    <property type="molecule type" value="Genomic_DNA"/>
</dbReference>
<name>H5XLQ2_9PSEU</name>
<accession>H5XLQ2</accession>
<comment type="similarity">
    <text evidence="3">Belongs to the gas vesicle GvpF/GvpL family.</text>
</comment>
<evidence type="ECO:0000313" key="4">
    <source>
        <dbReference type="EMBL" id="EHR60950.1"/>
    </source>
</evidence>
<dbReference type="AlphaFoldDB" id="H5XLQ2"/>
<dbReference type="eggNOG" id="COG2214">
    <property type="taxonomic scope" value="Bacteria"/>
</dbReference>
<dbReference type="Pfam" id="PF06386">
    <property type="entry name" value="GvpL_GvpF"/>
    <property type="match status" value="1"/>
</dbReference>
<evidence type="ECO:0000256" key="1">
    <source>
        <dbReference type="ARBA" id="ARBA00022987"/>
    </source>
</evidence>
<dbReference type="RefSeq" id="WP_005455871.1">
    <property type="nucleotide sequence ID" value="NZ_CM001440.1"/>
</dbReference>
<dbReference type="PANTHER" id="PTHR36852">
    <property type="entry name" value="PROTEIN GVPL 2"/>
    <property type="match status" value="1"/>
</dbReference>
<dbReference type="OrthoDB" id="3867411at2"/>
<proteinExistence type="inferred from homology"/>
<protein>
    <submittedName>
        <fullName evidence="4">Gas vesicle synthesis protein GvpL/GvpF</fullName>
    </submittedName>
</protein>
<sequence length="267" mass="28909">MTRTATRRTESNDDGSASGTAIYVYGIVPSDVETDSEVKGIGDPPSPIDTVRHGDIAALVSEIAVDRPLGTPEDLTAHARILDASAGEVPVLPLRFGAVLTDRDAVTKELLAEHHDEFAAALAELEGKAQYLVKGRYDERVILGEILSESSEAQQLRDAIRDRPEEATRNERIALGELIANAIAAKREHDTRSAVEALGELGVDVALREATHERDAVYVACLAEVSAQSDLERLVDELAERWGERVDLRLLGPLAPYDFVRTARPGG</sequence>
<reference evidence="4 5" key="1">
    <citation type="submission" date="2011-11" db="EMBL/GenBank/DDBJ databases">
        <title>The Noncontiguous Finished sequence of Saccharomonospora cyanea NA-134.</title>
        <authorList>
            <consortium name="US DOE Joint Genome Institute"/>
            <person name="Lucas S."/>
            <person name="Han J."/>
            <person name="Lapidus A."/>
            <person name="Cheng J.-F."/>
            <person name="Goodwin L."/>
            <person name="Pitluck S."/>
            <person name="Peters L."/>
            <person name="Ovchinnikova G."/>
            <person name="Lu M."/>
            <person name="Detter J.C."/>
            <person name="Han C."/>
            <person name="Tapia R."/>
            <person name="Land M."/>
            <person name="Hauser L."/>
            <person name="Kyrpides N."/>
            <person name="Ivanova N."/>
            <person name="Pagani I."/>
            <person name="Brambilla E.-M."/>
            <person name="Klenk H.-P."/>
            <person name="Woyke T."/>
        </authorList>
    </citation>
    <scope>NUCLEOTIDE SEQUENCE [LARGE SCALE GENOMIC DNA]</scope>
    <source>
        <strain evidence="4 5">NA-134</strain>
    </source>
</reference>
<evidence type="ECO:0000256" key="3">
    <source>
        <dbReference type="ARBA" id="ARBA00035643"/>
    </source>
</evidence>
<dbReference type="Proteomes" id="UP000002791">
    <property type="component" value="Chromosome"/>
</dbReference>
<gene>
    <name evidence="4" type="ORF">SaccyDRAFT_2057</name>
</gene>
<dbReference type="GO" id="GO:0031411">
    <property type="term" value="C:gas vesicle"/>
    <property type="evidence" value="ECO:0007669"/>
    <property type="project" value="UniProtKB-SubCell"/>
</dbReference>
<dbReference type="STRING" id="882082.SaccyDRAFT_2057"/>